<organism evidence="1 2">
    <name type="scientific">Scutellospora calospora</name>
    <dbReference type="NCBI Taxonomy" id="85575"/>
    <lineage>
        <taxon>Eukaryota</taxon>
        <taxon>Fungi</taxon>
        <taxon>Fungi incertae sedis</taxon>
        <taxon>Mucoromycota</taxon>
        <taxon>Glomeromycotina</taxon>
        <taxon>Glomeromycetes</taxon>
        <taxon>Diversisporales</taxon>
        <taxon>Gigasporaceae</taxon>
        <taxon>Scutellospora</taxon>
    </lineage>
</organism>
<evidence type="ECO:0000313" key="2">
    <source>
        <dbReference type="Proteomes" id="UP000789860"/>
    </source>
</evidence>
<dbReference type="Proteomes" id="UP000789860">
    <property type="component" value="Unassembled WGS sequence"/>
</dbReference>
<accession>A0ACA9MH29</accession>
<name>A0ACA9MH29_9GLOM</name>
<evidence type="ECO:0000313" key="1">
    <source>
        <dbReference type="EMBL" id="CAG8578111.1"/>
    </source>
</evidence>
<reference evidence="1" key="1">
    <citation type="submission" date="2021-06" db="EMBL/GenBank/DDBJ databases">
        <authorList>
            <person name="Kallberg Y."/>
            <person name="Tangrot J."/>
            <person name="Rosling A."/>
        </authorList>
    </citation>
    <scope>NUCLEOTIDE SEQUENCE</scope>
    <source>
        <strain evidence="1">AU212A</strain>
    </source>
</reference>
<sequence>MWLQQRLLYHKNANFDNQQLYQAVYNEFLDSDLNKSMKPHLPSLIEDKHKVIIGEHQPIILQIADIFEVGVSSQTLLDVINSHLSGSLKQGHKYNDISDKQYESIQFPRGMLKFQLTDGYQSVDAIEYKPLSNLNLLTPIGIKISVSKALILRGVLLLGPENITVLGGYTEEHRSINAIKIRLLKQLGIPITESSSEINQNQETQETKSDNGKEIFDDDELFNENVVWSNDPLIIADVTPDVDRDVNNSSNSNTEQSQQIDDNYDKVTTEIIHDDNYDKVTTEIIHDNCLDKEPTIDRHSFSEPWLQNSLVNFDIDDMLFTNYEDDYFYAMDEETYFDDLNLVNMSNDTCPQFNEAEKVEQNLPVFELESRSVTLNNKGHNTKAADNNSLTSSPPNLSSCDISPTVPKFIDGLIPIASQDMFSSQEGISDELDDISNDADKTVLIISDDEEGFTYKESEYFRREKNITFINAITRYRRATF</sequence>
<proteinExistence type="predicted"/>
<keyword evidence="2" id="KW-1185">Reference proteome</keyword>
<protein>
    <submittedName>
        <fullName evidence="1">309_t:CDS:1</fullName>
    </submittedName>
</protein>
<comment type="caution">
    <text evidence="1">The sequence shown here is derived from an EMBL/GenBank/DDBJ whole genome shotgun (WGS) entry which is preliminary data.</text>
</comment>
<gene>
    <name evidence="1" type="ORF">SCALOS_LOCUS6098</name>
</gene>
<dbReference type="EMBL" id="CAJVPM010011042">
    <property type="protein sequence ID" value="CAG8578111.1"/>
    <property type="molecule type" value="Genomic_DNA"/>
</dbReference>